<dbReference type="EC" id="6.1.1.15" evidence="8"/>
<dbReference type="PANTHER" id="PTHR43382:SF2">
    <property type="entry name" value="BIFUNCTIONAL GLUTAMATE_PROLINE--TRNA LIGASE"/>
    <property type="match status" value="1"/>
</dbReference>
<evidence type="ECO:0000256" key="2">
    <source>
        <dbReference type="ARBA" id="ARBA00022598"/>
    </source>
</evidence>
<dbReference type="AlphaFoldDB" id="A0A7C1K274"/>
<reference evidence="11" key="1">
    <citation type="journal article" date="2020" name="mSystems">
        <title>Genome- and Community-Level Interaction Insights into Carbon Utilization and Element Cycling Functions of Hydrothermarchaeota in Hydrothermal Sediment.</title>
        <authorList>
            <person name="Zhou Z."/>
            <person name="Liu Y."/>
            <person name="Xu W."/>
            <person name="Pan J."/>
            <person name="Luo Z.H."/>
            <person name="Li M."/>
        </authorList>
    </citation>
    <scope>NUCLEOTIDE SEQUENCE [LARGE SCALE GENOMIC DNA]</scope>
    <source>
        <strain evidence="11">SpSt-222</strain>
    </source>
</reference>
<keyword evidence="4 8" id="KW-0067">ATP-binding</keyword>
<organism evidence="11">
    <name type="scientific">Thermomicrobium roseum</name>
    <dbReference type="NCBI Taxonomy" id="500"/>
    <lineage>
        <taxon>Bacteria</taxon>
        <taxon>Pseudomonadati</taxon>
        <taxon>Thermomicrobiota</taxon>
        <taxon>Thermomicrobia</taxon>
        <taxon>Thermomicrobiales</taxon>
        <taxon>Thermomicrobiaceae</taxon>
        <taxon>Thermomicrobium</taxon>
    </lineage>
</organism>
<comment type="catalytic activity">
    <reaction evidence="7 8">
        <text>tRNA(Pro) + L-proline + ATP = L-prolyl-tRNA(Pro) + AMP + diphosphate</text>
        <dbReference type="Rhea" id="RHEA:14305"/>
        <dbReference type="Rhea" id="RHEA-COMP:9700"/>
        <dbReference type="Rhea" id="RHEA-COMP:9702"/>
        <dbReference type="ChEBI" id="CHEBI:30616"/>
        <dbReference type="ChEBI" id="CHEBI:33019"/>
        <dbReference type="ChEBI" id="CHEBI:60039"/>
        <dbReference type="ChEBI" id="CHEBI:78442"/>
        <dbReference type="ChEBI" id="CHEBI:78532"/>
        <dbReference type="ChEBI" id="CHEBI:456215"/>
        <dbReference type="EC" id="6.1.1.15"/>
    </reaction>
</comment>
<evidence type="ECO:0000256" key="5">
    <source>
        <dbReference type="ARBA" id="ARBA00022917"/>
    </source>
</evidence>
<dbReference type="InterPro" id="IPR006195">
    <property type="entry name" value="aa-tRNA-synth_II"/>
</dbReference>
<dbReference type="SUPFAM" id="SSF52954">
    <property type="entry name" value="Class II aaRS ABD-related"/>
    <property type="match status" value="1"/>
</dbReference>
<keyword evidence="2 8" id="KW-0436">Ligase</keyword>
<evidence type="ECO:0000256" key="3">
    <source>
        <dbReference type="ARBA" id="ARBA00022741"/>
    </source>
</evidence>
<dbReference type="Pfam" id="PF00587">
    <property type="entry name" value="tRNA-synt_2b"/>
    <property type="match status" value="1"/>
</dbReference>
<evidence type="ECO:0000256" key="9">
    <source>
        <dbReference type="SAM" id="Coils"/>
    </source>
</evidence>
<dbReference type="Gene3D" id="3.30.930.10">
    <property type="entry name" value="Bira Bifunctional Protein, Domain 2"/>
    <property type="match status" value="1"/>
</dbReference>
<dbReference type="GO" id="GO:0017101">
    <property type="term" value="C:aminoacyl-tRNA synthetase multienzyme complex"/>
    <property type="evidence" value="ECO:0007669"/>
    <property type="project" value="TreeGrafter"/>
</dbReference>
<dbReference type="PANTHER" id="PTHR43382">
    <property type="entry name" value="PROLYL-TRNA SYNTHETASE"/>
    <property type="match status" value="1"/>
</dbReference>
<evidence type="ECO:0000256" key="1">
    <source>
        <dbReference type="ARBA" id="ARBA00022490"/>
    </source>
</evidence>
<comment type="similarity">
    <text evidence="8">Belongs to the class-II aminoacyl-tRNA synthetase family. ProS type 3 subfamily.</text>
</comment>
<dbReference type="PROSITE" id="PS50862">
    <property type="entry name" value="AA_TRNA_LIGASE_II"/>
    <property type="match status" value="1"/>
</dbReference>
<dbReference type="Pfam" id="PF09180">
    <property type="entry name" value="ProRS-C_1"/>
    <property type="match status" value="1"/>
</dbReference>
<dbReference type="SUPFAM" id="SSF55681">
    <property type="entry name" value="Class II aaRS and biotin synthetases"/>
    <property type="match status" value="1"/>
</dbReference>
<dbReference type="InterPro" id="IPR033721">
    <property type="entry name" value="ProRS_core_arch_euk"/>
</dbReference>
<dbReference type="FunFam" id="3.40.50.800:FF:000005">
    <property type="entry name" value="bifunctional glutamate/proline--tRNA ligase"/>
    <property type="match status" value="1"/>
</dbReference>
<dbReference type="NCBIfam" id="TIGR00408">
    <property type="entry name" value="proS_fam_I"/>
    <property type="match status" value="1"/>
</dbReference>
<dbReference type="SMART" id="SM00946">
    <property type="entry name" value="ProRS-C_1"/>
    <property type="match status" value="1"/>
</dbReference>
<dbReference type="Pfam" id="PF03129">
    <property type="entry name" value="HGTP_anticodon"/>
    <property type="match status" value="1"/>
</dbReference>
<comment type="subunit">
    <text evidence="8">Homodimer.</text>
</comment>
<dbReference type="InterPro" id="IPR036621">
    <property type="entry name" value="Anticodon-bd_dom_sf"/>
</dbReference>
<dbReference type="GO" id="GO:0005524">
    <property type="term" value="F:ATP binding"/>
    <property type="evidence" value="ECO:0007669"/>
    <property type="project" value="UniProtKB-UniRule"/>
</dbReference>
<name>A0A7C1K274_THERO</name>
<dbReference type="InterPro" id="IPR016061">
    <property type="entry name" value="Pro-tRNA_ligase_II_C"/>
</dbReference>
<dbReference type="InterPro" id="IPR017449">
    <property type="entry name" value="Pro-tRNA_synth_II"/>
</dbReference>
<keyword evidence="9" id="KW-0175">Coiled coil</keyword>
<comment type="function">
    <text evidence="8">Catalyzes the attachment of proline to tRNA(Pro) in a two-step reaction: proline is first activated by ATP to form Pro-AMP and then transferred to the acceptor end of tRNA(Pro).</text>
</comment>
<keyword evidence="1 8" id="KW-0963">Cytoplasm</keyword>
<evidence type="ECO:0000256" key="6">
    <source>
        <dbReference type="ARBA" id="ARBA00023146"/>
    </source>
</evidence>
<dbReference type="InterPro" id="IPR004154">
    <property type="entry name" value="Anticodon-bd"/>
</dbReference>
<dbReference type="HAMAP" id="MF_01571">
    <property type="entry name" value="Pro_tRNA_synth_type3"/>
    <property type="match status" value="1"/>
</dbReference>
<comment type="subcellular location">
    <subcellularLocation>
        <location evidence="8">Cytoplasm</location>
    </subcellularLocation>
</comment>
<sequence length="484" mass="56176">MTTERKYVEELIEQEDDFDRWYVEVIQKAELADESPVRGTRVIRPYGFALWENMQAELDRRIKATGVQNAYFPLFIPKSYLEREAQHIQGFAPEVAWVTKGGDKELEEPLAVRPTSESIICPMFARWVQSYRDLPILINQWCSVVRWEERPRAFLRTLEFLWQEGHTVHATLEEAEERARLMLEVYRDFVETELAIPVIPGQKTESEKFAGALRTYTIEAMMGGKHWALQSATSHNLGDHFGKVFEITFLDREGKRRFAFNTSWGLSHRTIGAMVMVHGDDRGLKLPPRVAPIQVVIVPIWRKDEERRQVEEAVERVRTMLRRVVRVHADLRDDKTPGWKFNDWDLKGVPIRLEIGPRDVANDQVTLVRRDVLGQRQTVPVANVVEAVQQELDSIQASLYRAAREMLERHTEDVRDYERLKERVASNAGFNRAFWCGSAECEARVKAETKATIRCIPFEQPTEYEPCLVCGATGRYQVIWARAY</sequence>
<feature type="coiled-coil region" evidence="9">
    <location>
        <begin position="400"/>
        <end position="427"/>
    </location>
</feature>
<dbReference type="Gene3D" id="3.30.110.30">
    <property type="entry name" value="C-terminal domain of ProRS"/>
    <property type="match status" value="1"/>
</dbReference>
<keyword evidence="3 8" id="KW-0547">Nucleotide-binding</keyword>
<evidence type="ECO:0000256" key="4">
    <source>
        <dbReference type="ARBA" id="ARBA00022840"/>
    </source>
</evidence>
<feature type="domain" description="Aminoacyl-transfer RNA synthetases class-II family profile" evidence="10">
    <location>
        <begin position="19"/>
        <end position="287"/>
    </location>
</feature>
<protein>
    <recommendedName>
        <fullName evidence="8">Proline--tRNA ligase</fullName>
        <ecNumber evidence="8">6.1.1.15</ecNumber>
    </recommendedName>
    <alternativeName>
        <fullName evidence="8">Prolyl-tRNA synthetase</fullName>
        <shortName evidence="8">ProRS</shortName>
    </alternativeName>
</protein>
<comment type="caution">
    <text evidence="11">The sequence shown here is derived from an EMBL/GenBank/DDBJ whole genome shotgun (WGS) entry which is preliminary data.</text>
</comment>
<gene>
    <name evidence="8" type="primary">proS</name>
    <name evidence="11" type="ORF">ENP47_05725</name>
</gene>
<dbReference type="EMBL" id="DSJL01000010">
    <property type="protein sequence ID" value="HEF65077.1"/>
    <property type="molecule type" value="Genomic_DNA"/>
</dbReference>
<dbReference type="GO" id="GO:0004827">
    <property type="term" value="F:proline-tRNA ligase activity"/>
    <property type="evidence" value="ECO:0007669"/>
    <property type="project" value="UniProtKB-UniRule"/>
</dbReference>
<accession>A0A7C1K274</accession>
<evidence type="ECO:0000256" key="8">
    <source>
        <dbReference type="HAMAP-Rule" id="MF_01571"/>
    </source>
</evidence>
<dbReference type="CDD" id="cd00862">
    <property type="entry name" value="ProRS_anticodon_zinc"/>
    <property type="match status" value="1"/>
</dbReference>
<dbReference type="CDD" id="cd00778">
    <property type="entry name" value="ProRS_core_arch_euk"/>
    <property type="match status" value="1"/>
</dbReference>
<dbReference type="FunFam" id="3.30.930.10:FF:000037">
    <property type="entry name" value="Proline--tRNA ligase"/>
    <property type="match status" value="1"/>
</dbReference>
<dbReference type="SUPFAM" id="SSF64586">
    <property type="entry name" value="C-terminal domain of ProRS"/>
    <property type="match status" value="1"/>
</dbReference>
<dbReference type="GO" id="GO:0006433">
    <property type="term" value="P:prolyl-tRNA aminoacylation"/>
    <property type="evidence" value="ECO:0007669"/>
    <property type="project" value="UniProtKB-UniRule"/>
</dbReference>
<dbReference type="InterPro" id="IPR002314">
    <property type="entry name" value="aa-tRNA-synt_IIb"/>
</dbReference>
<evidence type="ECO:0000259" key="10">
    <source>
        <dbReference type="PROSITE" id="PS50862"/>
    </source>
</evidence>
<evidence type="ECO:0000256" key="7">
    <source>
        <dbReference type="ARBA" id="ARBA00047671"/>
    </source>
</evidence>
<dbReference type="GO" id="GO:0005737">
    <property type="term" value="C:cytoplasm"/>
    <property type="evidence" value="ECO:0007669"/>
    <property type="project" value="UniProtKB-SubCell"/>
</dbReference>
<dbReference type="InterPro" id="IPR045864">
    <property type="entry name" value="aa-tRNA-synth_II/BPL/LPL"/>
</dbReference>
<dbReference type="InterPro" id="IPR002316">
    <property type="entry name" value="Pro-tRNA-ligase_IIa"/>
</dbReference>
<evidence type="ECO:0000313" key="11">
    <source>
        <dbReference type="EMBL" id="HEF65077.1"/>
    </source>
</evidence>
<comment type="domain">
    <text evidence="8">Consists of three domains: the N-terminal catalytic domain, the anticodon-binding domain and the C-terminal extension.</text>
</comment>
<keyword evidence="5 8" id="KW-0648">Protein biosynthesis</keyword>
<dbReference type="Gene3D" id="3.40.50.800">
    <property type="entry name" value="Anticodon-binding domain"/>
    <property type="match status" value="1"/>
</dbReference>
<dbReference type="PRINTS" id="PR01046">
    <property type="entry name" value="TRNASYNTHPRO"/>
</dbReference>
<dbReference type="InterPro" id="IPR004499">
    <property type="entry name" value="Pro-tRNA-ligase_IIa_arc-type"/>
</dbReference>
<keyword evidence="6 8" id="KW-0030">Aminoacyl-tRNA synthetase</keyword>
<proteinExistence type="inferred from homology"/>